<reference evidence="1 2" key="1">
    <citation type="journal article" date="2014" name="Nat. Genet.">
        <title>Genome sequence of the hot pepper provides insights into the evolution of pungency in Capsicum species.</title>
        <authorList>
            <person name="Kim S."/>
            <person name="Park M."/>
            <person name="Yeom S.I."/>
            <person name="Kim Y.M."/>
            <person name="Lee J.M."/>
            <person name="Lee H.A."/>
            <person name="Seo E."/>
            <person name="Choi J."/>
            <person name="Cheong K."/>
            <person name="Kim K.T."/>
            <person name="Jung K."/>
            <person name="Lee G.W."/>
            <person name="Oh S.K."/>
            <person name="Bae C."/>
            <person name="Kim S.B."/>
            <person name="Lee H.Y."/>
            <person name="Kim S.Y."/>
            <person name="Kim M.S."/>
            <person name="Kang B.C."/>
            <person name="Jo Y.D."/>
            <person name="Yang H.B."/>
            <person name="Jeong H.J."/>
            <person name="Kang W.H."/>
            <person name="Kwon J.K."/>
            <person name="Shin C."/>
            <person name="Lim J.Y."/>
            <person name="Park J.H."/>
            <person name="Huh J.H."/>
            <person name="Kim J.S."/>
            <person name="Kim B.D."/>
            <person name="Cohen O."/>
            <person name="Paran I."/>
            <person name="Suh M.C."/>
            <person name="Lee S.B."/>
            <person name="Kim Y.K."/>
            <person name="Shin Y."/>
            <person name="Noh S.J."/>
            <person name="Park J."/>
            <person name="Seo Y.S."/>
            <person name="Kwon S.Y."/>
            <person name="Kim H.A."/>
            <person name="Park J.M."/>
            <person name="Kim H.J."/>
            <person name="Choi S.B."/>
            <person name="Bosland P.W."/>
            <person name="Reeves G."/>
            <person name="Jo S.H."/>
            <person name="Lee B.W."/>
            <person name="Cho H.T."/>
            <person name="Choi H.S."/>
            <person name="Lee M.S."/>
            <person name="Yu Y."/>
            <person name="Do Choi Y."/>
            <person name="Park B.S."/>
            <person name="van Deynze A."/>
            <person name="Ashrafi H."/>
            <person name="Hill T."/>
            <person name="Kim W.T."/>
            <person name="Pai H.S."/>
            <person name="Ahn H.K."/>
            <person name="Yeam I."/>
            <person name="Giovannoni J.J."/>
            <person name="Rose J.K."/>
            <person name="Sorensen I."/>
            <person name="Lee S.J."/>
            <person name="Kim R.W."/>
            <person name="Choi I.Y."/>
            <person name="Choi B.S."/>
            <person name="Lim J.S."/>
            <person name="Lee Y.H."/>
            <person name="Choi D."/>
        </authorList>
    </citation>
    <scope>NUCLEOTIDE SEQUENCE [LARGE SCALE GENOMIC DNA]</scope>
    <source>
        <strain evidence="2">cv. CM334</strain>
    </source>
</reference>
<dbReference type="Gramene" id="PHT69431">
    <property type="protein sequence ID" value="PHT69431"/>
    <property type="gene ID" value="T459_28918"/>
</dbReference>
<name>A0A2G2YIL5_CAPAN</name>
<protein>
    <submittedName>
        <fullName evidence="1">Uncharacterized protein</fullName>
    </submittedName>
</protein>
<dbReference type="Proteomes" id="UP000222542">
    <property type="component" value="Unassembled WGS sequence"/>
</dbReference>
<dbReference type="Gene3D" id="3.80.10.10">
    <property type="entry name" value="Ribonuclease Inhibitor"/>
    <property type="match status" value="1"/>
</dbReference>
<keyword evidence="2" id="KW-1185">Reference proteome</keyword>
<evidence type="ECO:0000313" key="1">
    <source>
        <dbReference type="EMBL" id="PHT69431.1"/>
    </source>
</evidence>
<dbReference type="OMA" id="RERWHTI"/>
<dbReference type="PANTHER" id="PTHR34630:SF103">
    <property type="entry name" value="AND NB-ARC DOMAIN DISEASE RESISTANCE PROTEIN, PUTATIVE-RELATED"/>
    <property type="match status" value="1"/>
</dbReference>
<accession>A0A2G2YIL5</accession>
<proteinExistence type="predicted"/>
<dbReference type="EMBL" id="AYRZ02000011">
    <property type="protein sequence ID" value="PHT69431.1"/>
    <property type="molecule type" value="Genomic_DNA"/>
</dbReference>
<dbReference type="SUPFAM" id="SSF52058">
    <property type="entry name" value="L domain-like"/>
    <property type="match status" value="1"/>
</dbReference>
<evidence type="ECO:0000313" key="2">
    <source>
        <dbReference type="Proteomes" id="UP000222542"/>
    </source>
</evidence>
<comment type="caution">
    <text evidence="1">The sequence shown here is derived from an EMBL/GenBank/DDBJ whole genome shotgun (WGS) entry which is preliminary data.</text>
</comment>
<dbReference type="InterPro" id="IPR032675">
    <property type="entry name" value="LRR_dom_sf"/>
</dbReference>
<dbReference type="PANTHER" id="PTHR34630">
    <property type="entry name" value="OS11G0677101 PROTEIN"/>
    <property type="match status" value="1"/>
</dbReference>
<dbReference type="AlphaFoldDB" id="A0A2G2YIL5"/>
<gene>
    <name evidence="1" type="ORF">T459_28918</name>
</gene>
<reference evidence="1 2" key="2">
    <citation type="journal article" date="2017" name="Genome Biol.">
        <title>New reference genome sequences of hot pepper reveal the massive evolution of plant disease-resistance genes by retroduplication.</title>
        <authorList>
            <person name="Kim S."/>
            <person name="Park J."/>
            <person name="Yeom S.I."/>
            <person name="Kim Y.M."/>
            <person name="Seo E."/>
            <person name="Kim K.T."/>
            <person name="Kim M.S."/>
            <person name="Lee J.M."/>
            <person name="Cheong K."/>
            <person name="Shin H.S."/>
            <person name="Kim S.B."/>
            <person name="Han K."/>
            <person name="Lee J."/>
            <person name="Park M."/>
            <person name="Lee H.A."/>
            <person name="Lee H.Y."/>
            <person name="Lee Y."/>
            <person name="Oh S."/>
            <person name="Lee J.H."/>
            <person name="Choi E."/>
            <person name="Choi E."/>
            <person name="Lee S.E."/>
            <person name="Jeon J."/>
            <person name="Kim H."/>
            <person name="Choi G."/>
            <person name="Song H."/>
            <person name="Lee J."/>
            <person name="Lee S.C."/>
            <person name="Kwon J.K."/>
            <person name="Lee H.Y."/>
            <person name="Koo N."/>
            <person name="Hong Y."/>
            <person name="Kim R.W."/>
            <person name="Kang W.H."/>
            <person name="Huh J.H."/>
            <person name="Kang B.C."/>
            <person name="Yang T.J."/>
            <person name="Lee Y.H."/>
            <person name="Bennetzen J.L."/>
            <person name="Choi D."/>
        </authorList>
    </citation>
    <scope>NUCLEOTIDE SEQUENCE [LARGE SCALE GENOMIC DNA]</scope>
    <source>
        <strain evidence="2">cv. CM334</strain>
    </source>
</reference>
<organism evidence="1 2">
    <name type="scientific">Capsicum annuum</name>
    <name type="common">Capsicum pepper</name>
    <dbReference type="NCBI Taxonomy" id="4072"/>
    <lineage>
        <taxon>Eukaryota</taxon>
        <taxon>Viridiplantae</taxon>
        <taxon>Streptophyta</taxon>
        <taxon>Embryophyta</taxon>
        <taxon>Tracheophyta</taxon>
        <taxon>Spermatophyta</taxon>
        <taxon>Magnoliopsida</taxon>
        <taxon>eudicotyledons</taxon>
        <taxon>Gunneridae</taxon>
        <taxon>Pentapetalae</taxon>
        <taxon>asterids</taxon>
        <taxon>lamiids</taxon>
        <taxon>Solanales</taxon>
        <taxon>Solanaceae</taxon>
        <taxon>Solanoideae</taxon>
        <taxon>Capsiceae</taxon>
        <taxon>Capsicum</taxon>
    </lineage>
</organism>
<sequence length="160" mass="18071">MTSLSIWNCKKLKRMQESMQELLPSLKELKLSGCPEIESFPDRGFPFNLQLLWIIDCEKLVNGRKEWRLQRLPYLRELRIHHNGSDEEIVGESVFPSSLSELTIKDCPNLRSLAESALPSSLSTLTIEDCPNLQSLAESGLPSSLSQLTISDCPNLQSLQ</sequence>